<evidence type="ECO:0000313" key="2">
    <source>
        <dbReference type="Proteomes" id="UP000821845"/>
    </source>
</evidence>
<evidence type="ECO:0000313" key="1">
    <source>
        <dbReference type="EMBL" id="KAH6947320.1"/>
    </source>
</evidence>
<gene>
    <name evidence="1" type="ORF">HPB50_018378</name>
</gene>
<comment type="caution">
    <text evidence="1">The sequence shown here is derived from an EMBL/GenBank/DDBJ whole genome shotgun (WGS) entry which is preliminary data.</text>
</comment>
<dbReference type="EMBL" id="CM023481">
    <property type="protein sequence ID" value="KAH6947320.1"/>
    <property type="molecule type" value="Genomic_DNA"/>
</dbReference>
<keyword evidence="2" id="KW-1185">Reference proteome</keyword>
<organism evidence="1 2">
    <name type="scientific">Hyalomma asiaticum</name>
    <name type="common">Tick</name>
    <dbReference type="NCBI Taxonomy" id="266040"/>
    <lineage>
        <taxon>Eukaryota</taxon>
        <taxon>Metazoa</taxon>
        <taxon>Ecdysozoa</taxon>
        <taxon>Arthropoda</taxon>
        <taxon>Chelicerata</taxon>
        <taxon>Arachnida</taxon>
        <taxon>Acari</taxon>
        <taxon>Parasitiformes</taxon>
        <taxon>Ixodida</taxon>
        <taxon>Ixodoidea</taxon>
        <taxon>Ixodidae</taxon>
        <taxon>Hyalomminae</taxon>
        <taxon>Hyalomma</taxon>
    </lineage>
</organism>
<proteinExistence type="predicted"/>
<name>A0ACB7TK91_HYAAI</name>
<accession>A0ACB7TK91</accession>
<dbReference type="Proteomes" id="UP000821845">
    <property type="component" value="Chromosome 1"/>
</dbReference>
<reference evidence="1" key="1">
    <citation type="submission" date="2020-05" db="EMBL/GenBank/DDBJ databases">
        <title>Large-scale comparative analyses of tick genomes elucidate their genetic diversity and vector capacities.</title>
        <authorList>
            <person name="Jia N."/>
            <person name="Wang J."/>
            <person name="Shi W."/>
            <person name="Du L."/>
            <person name="Sun Y."/>
            <person name="Zhan W."/>
            <person name="Jiang J."/>
            <person name="Wang Q."/>
            <person name="Zhang B."/>
            <person name="Ji P."/>
            <person name="Sakyi L.B."/>
            <person name="Cui X."/>
            <person name="Yuan T."/>
            <person name="Jiang B."/>
            <person name="Yang W."/>
            <person name="Lam T.T.-Y."/>
            <person name="Chang Q."/>
            <person name="Ding S."/>
            <person name="Wang X."/>
            <person name="Zhu J."/>
            <person name="Ruan X."/>
            <person name="Zhao L."/>
            <person name="Wei J."/>
            <person name="Que T."/>
            <person name="Du C."/>
            <person name="Cheng J."/>
            <person name="Dai P."/>
            <person name="Han X."/>
            <person name="Huang E."/>
            <person name="Gao Y."/>
            <person name="Liu J."/>
            <person name="Shao H."/>
            <person name="Ye R."/>
            <person name="Li L."/>
            <person name="Wei W."/>
            <person name="Wang X."/>
            <person name="Wang C."/>
            <person name="Yang T."/>
            <person name="Huo Q."/>
            <person name="Li W."/>
            <person name="Guo W."/>
            <person name="Chen H."/>
            <person name="Zhou L."/>
            <person name="Ni X."/>
            <person name="Tian J."/>
            <person name="Zhou Y."/>
            <person name="Sheng Y."/>
            <person name="Liu T."/>
            <person name="Pan Y."/>
            <person name="Xia L."/>
            <person name="Li J."/>
            <person name="Zhao F."/>
            <person name="Cao W."/>
        </authorList>
    </citation>
    <scope>NUCLEOTIDE SEQUENCE</scope>
    <source>
        <strain evidence="1">Hyas-2018</strain>
    </source>
</reference>
<sequence length="112" mass="11930">MKCSGVSVSSFSQRSALEDVDKKARRPEVWVESGNLGSPNAPGVNPEAGTALAPDHSRAEGKKGEGHRSSACTRSLRFGFSFRVHFQVNAARVRQAVRPAEPSGCRPALLAV</sequence>
<protein>
    <submittedName>
        <fullName evidence="1">Uncharacterized protein</fullName>
    </submittedName>
</protein>